<dbReference type="PROSITE" id="PS51257">
    <property type="entry name" value="PROKAR_LIPOPROTEIN"/>
    <property type="match status" value="1"/>
</dbReference>
<dbReference type="Gene3D" id="3.40.1000.70">
    <property type="entry name" value="PknH-like extracellular domain"/>
    <property type="match status" value="1"/>
</dbReference>
<dbReference type="InterPro" id="IPR038232">
    <property type="entry name" value="PknH-like_Extracell_sf"/>
</dbReference>
<evidence type="ECO:0000313" key="3">
    <source>
        <dbReference type="EMBL" id="TDL09741.1"/>
    </source>
</evidence>
<reference evidence="2 4" key="1">
    <citation type="journal article" date="2015" name="Genome Biol. Evol.">
        <title>Characterization of Three Mycobacterium spp. with Potential Use in Bioremediation by Genome Sequencing and Comparative Genomics.</title>
        <authorList>
            <person name="Das S."/>
            <person name="Pettersson B.M."/>
            <person name="Behra P.R."/>
            <person name="Ramesh M."/>
            <person name="Dasgupta S."/>
            <person name="Bhattacharya A."/>
            <person name="Kirsebom L.A."/>
        </authorList>
    </citation>
    <scope>NUCLEOTIDE SEQUENCE [LARGE SCALE GENOMIC DNA]</scope>
    <source>
        <strain evidence="2 4">DSM 44075</strain>
    </source>
</reference>
<feature type="domain" description="PknH-like extracellular" evidence="1">
    <location>
        <begin position="41"/>
        <end position="202"/>
    </location>
</feature>
<dbReference type="Proteomes" id="UP000294952">
    <property type="component" value="Unassembled WGS sequence"/>
</dbReference>
<dbReference type="RefSeq" id="WP_048425283.1">
    <property type="nucleotide sequence ID" value="NZ_JYNU01000058.1"/>
</dbReference>
<dbReference type="Pfam" id="PF14032">
    <property type="entry name" value="PknH_C"/>
    <property type="match status" value="1"/>
</dbReference>
<dbReference type="AlphaFoldDB" id="A0A0J6VFE2"/>
<sequence length="217" mass="22816" precursor="true">MTGRVLLCALAVVVSGCTQTVSGSATRPVPALDENSRSPVDVDAVLLDRSQMQALSGAGSDLTPIPGMESKVPVDIPTDQGFLPDAFARDLPQECGWLFAETEVFGPDVEEFHKTTYQSPRRGGLLSQAAAGYRDTATAVTALTDLTRRISACGGTERGPMLVGDVVATGDSVRIRPGSCGRDYRVKSVVLIEVTSCSFPDSVPDLVMTNIADNVPG</sequence>
<evidence type="ECO:0000313" key="4">
    <source>
        <dbReference type="Proteomes" id="UP000036313"/>
    </source>
</evidence>
<reference evidence="3 5" key="2">
    <citation type="submission" date="2019-01" db="EMBL/GenBank/DDBJ databases">
        <title>High-quality-draft genome sequences of five non-tuberculosis mycobacteriaceae isolated from a nosocomial environment.</title>
        <authorList>
            <person name="Tiago I."/>
            <person name="Alarico S."/>
            <person name="Pereira S.G."/>
            <person name="Coelho C."/>
            <person name="Maranha A."/>
            <person name="Empadinhas N."/>
        </authorList>
    </citation>
    <scope>NUCLEOTIDE SEQUENCE [LARGE SCALE GENOMIC DNA]</scope>
    <source>
        <strain evidence="3 5">22DIII</strain>
    </source>
</reference>
<gene>
    <name evidence="3" type="ORF">EUA04_07165</name>
    <name evidence="2" type="ORF">MOBUDSM44075_05317</name>
</gene>
<evidence type="ECO:0000313" key="5">
    <source>
        <dbReference type="Proteomes" id="UP000294952"/>
    </source>
</evidence>
<dbReference type="EMBL" id="JYNU01000058">
    <property type="protein sequence ID" value="KMO68317.1"/>
    <property type="molecule type" value="Genomic_DNA"/>
</dbReference>
<dbReference type="InterPro" id="IPR026954">
    <property type="entry name" value="PknH-like_Extracell"/>
</dbReference>
<evidence type="ECO:0000259" key="1">
    <source>
        <dbReference type="Pfam" id="PF14032"/>
    </source>
</evidence>
<protein>
    <submittedName>
        <fullName evidence="3">Sensor domain-containing protein</fullName>
    </submittedName>
</protein>
<dbReference type="PATRIC" id="fig|1807.14.peg.5360"/>
<organism evidence="2 4">
    <name type="scientific">Mycolicibacterium obuense</name>
    <dbReference type="NCBI Taxonomy" id="1807"/>
    <lineage>
        <taxon>Bacteria</taxon>
        <taxon>Bacillati</taxon>
        <taxon>Actinomycetota</taxon>
        <taxon>Actinomycetes</taxon>
        <taxon>Mycobacteriales</taxon>
        <taxon>Mycobacteriaceae</taxon>
        <taxon>Mycolicibacterium</taxon>
    </lineage>
</organism>
<proteinExistence type="predicted"/>
<comment type="caution">
    <text evidence="2">The sequence shown here is derived from an EMBL/GenBank/DDBJ whole genome shotgun (WGS) entry which is preliminary data.</text>
</comment>
<dbReference type="EMBL" id="SDLP01000002">
    <property type="protein sequence ID" value="TDL09741.1"/>
    <property type="molecule type" value="Genomic_DNA"/>
</dbReference>
<accession>A0A0J6VFE2</accession>
<dbReference type="Proteomes" id="UP000036313">
    <property type="component" value="Unassembled WGS sequence"/>
</dbReference>
<name>A0A0J6VFE2_9MYCO</name>
<evidence type="ECO:0000313" key="2">
    <source>
        <dbReference type="EMBL" id="KMO68317.1"/>
    </source>
</evidence>